<evidence type="ECO:0000313" key="9">
    <source>
        <dbReference type="EMBL" id="CAF4190015.1"/>
    </source>
</evidence>
<organism evidence="9 10">
    <name type="scientific">Rotaria magnacalcarata</name>
    <dbReference type="NCBI Taxonomy" id="392030"/>
    <lineage>
        <taxon>Eukaryota</taxon>
        <taxon>Metazoa</taxon>
        <taxon>Spiralia</taxon>
        <taxon>Gnathifera</taxon>
        <taxon>Rotifera</taxon>
        <taxon>Eurotatoria</taxon>
        <taxon>Bdelloidea</taxon>
        <taxon>Philodinida</taxon>
        <taxon>Philodinidae</taxon>
        <taxon>Rotaria</taxon>
    </lineage>
</organism>
<dbReference type="Pfam" id="PF03169">
    <property type="entry name" value="OPT"/>
    <property type="match status" value="1"/>
</dbReference>
<comment type="caution">
    <text evidence="9">The sequence shown here is derived from an EMBL/GenBank/DDBJ whole genome shotgun (WGS) entry which is preliminary data.</text>
</comment>
<reference evidence="9" key="1">
    <citation type="submission" date="2021-02" db="EMBL/GenBank/DDBJ databases">
        <authorList>
            <person name="Nowell W R."/>
        </authorList>
    </citation>
    <scope>NUCLEOTIDE SEQUENCE</scope>
</reference>
<feature type="transmembrane region" description="Helical" evidence="8">
    <location>
        <begin position="93"/>
        <end position="115"/>
    </location>
</feature>
<keyword evidence="5" id="KW-0653">Protein transport</keyword>
<keyword evidence="10" id="KW-1185">Reference proteome</keyword>
<keyword evidence="7 8" id="KW-0472">Membrane</keyword>
<feature type="transmembrane region" description="Helical" evidence="8">
    <location>
        <begin position="311"/>
        <end position="334"/>
    </location>
</feature>
<accession>A0A820AFN0</accession>
<feature type="transmembrane region" description="Helical" evidence="8">
    <location>
        <begin position="37"/>
        <end position="61"/>
    </location>
</feature>
<feature type="transmembrane region" description="Helical" evidence="8">
    <location>
        <begin position="68"/>
        <end position="87"/>
    </location>
</feature>
<dbReference type="InterPro" id="IPR004648">
    <property type="entry name" value="Oligpept_transpt"/>
</dbReference>
<dbReference type="PANTHER" id="PTHR22601">
    <property type="entry name" value="ISP4 LIKE PROTEIN"/>
    <property type="match status" value="1"/>
</dbReference>
<evidence type="ECO:0000313" key="10">
    <source>
        <dbReference type="Proteomes" id="UP000663866"/>
    </source>
</evidence>
<evidence type="ECO:0000256" key="1">
    <source>
        <dbReference type="ARBA" id="ARBA00004141"/>
    </source>
</evidence>
<dbReference type="GO" id="GO:0015031">
    <property type="term" value="P:protein transport"/>
    <property type="evidence" value="ECO:0007669"/>
    <property type="project" value="UniProtKB-KW"/>
</dbReference>
<evidence type="ECO:0000256" key="4">
    <source>
        <dbReference type="ARBA" id="ARBA00022856"/>
    </source>
</evidence>
<dbReference type="AlphaFoldDB" id="A0A820AFN0"/>
<feature type="transmembrane region" description="Helical" evidence="8">
    <location>
        <begin position="262"/>
        <end position="280"/>
    </location>
</feature>
<dbReference type="Proteomes" id="UP000663866">
    <property type="component" value="Unassembled WGS sequence"/>
</dbReference>
<feature type="non-terminal residue" evidence="9">
    <location>
        <position position="1"/>
    </location>
</feature>
<keyword evidence="4" id="KW-0571">Peptide transport</keyword>
<dbReference type="EMBL" id="CAJOBG010006538">
    <property type="protein sequence ID" value="CAF4190015.1"/>
    <property type="molecule type" value="Genomic_DNA"/>
</dbReference>
<dbReference type="GO" id="GO:0035673">
    <property type="term" value="F:oligopeptide transmembrane transporter activity"/>
    <property type="evidence" value="ECO:0007669"/>
    <property type="project" value="InterPro"/>
</dbReference>
<dbReference type="InterPro" id="IPR004813">
    <property type="entry name" value="OPT"/>
</dbReference>
<evidence type="ECO:0000256" key="2">
    <source>
        <dbReference type="ARBA" id="ARBA00022448"/>
    </source>
</evidence>
<comment type="subcellular location">
    <subcellularLocation>
        <location evidence="1">Membrane</location>
        <topology evidence="1">Multi-pass membrane protein</topology>
    </subcellularLocation>
</comment>
<keyword evidence="3 8" id="KW-0812">Transmembrane</keyword>
<keyword evidence="2" id="KW-0813">Transport</keyword>
<evidence type="ECO:0000256" key="3">
    <source>
        <dbReference type="ARBA" id="ARBA00022692"/>
    </source>
</evidence>
<gene>
    <name evidence="9" type="ORF">OVN521_LOCUS25782</name>
</gene>
<feature type="transmembrane region" description="Helical" evidence="8">
    <location>
        <begin position="168"/>
        <end position="192"/>
    </location>
</feature>
<evidence type="ECO:0000256" key="5">
    <source>
        <dbReference type="ARBA" id="ARBA00022927"/>
    </source>
</evidence>
<evidence type="ECO:0000256" key="6">
    <source>
        <dbReference type="ARBA" id="ARBA00022989"/>
    </source>
</evidence>
<protein>
    <submittedName>
        <fullName evidence="9">Uncharacterized protein</fullName>
    </submittedName>
</protein>
<sequence>QRFGQIFRIITQRKTGAEYENTDGSLSNIDDPNTLCLTFHSMLIGILLTCIMAFTSQFFVFRTSRLDLNIGILVLISCMIGKLMSVILPNLSLLLTIIFSIPNGIITATTSMGLVMGTPSDLISGHLLSGNPIAFLAFRTFTFTCQDQIIIYLTNAKIAHYMKIPPRIVFPIFILSSVITSTVQYATAIYLLQHVPNICTPENSIWRCLSLQNTFSTTIIFSLTGSFNMSSQYSSVLWGFLVGAILPILSCSLCKMYPNIKWFAFIHFPMFLMATNAIPPAPAAEYPSWFLVGFIFNFVLYRYAHSWWEKYAYIFSIAMSCGVALCGFIIFFTLQLNDVSFPEWWGLGGPNGDGCPLDLANYCGFIATNRYF</sequence>
<evidence type="ECO:0000256" key="8">
    <source>
        <dbReference type="SAM" id="Phobius"/>
    </source>
</evidence>
<evidence type="ECO:0000256" key="7">
    <source>
        <dbReference type="ARBA" id="ARBA00023136"/>
    </source>
</evidence>
<feature type="transmembrane region" description="Helical" evidence="8">
    <location>
        <begin position="286"/>
        <end position="304"/>
    </location>
</feature>
<name>A0A820AFN0_9BILA</name>
<feature type="transmembrane region" description="Helical" evidence="8">
    <location>
        <begin position="236"/>
        <end position="255"/>
    </location>
</feature>
<proteinExistence type="predicted"/>
<dbReference type="GO" id="GO:0016020">
    <property type="term" value="C:membrane"/>
    <property type="evidence" value="ECO:0007669"/>
    <property type="project" value="UniProtKB-SubCell"/>
</dbReference>
<keyword evidence="6 8" id="KW-1133">Transmembrane helix</keyword>
<dbReference type="NCBIfam" id="TIGR00728">
    <property type="entry name" value="OPT_sfam"/>
    <property type="match status" value="1"/>
</dbReference>